<keyword evidence="3" id="KW-1185">Reference proteome</keyword>
<dbReference type="RefSeq" id="WP_143417547.1">
    <property type="nucleotide sequence ID" value="NZ_VJXR01000010.1"/>
</dbReference>
<keyword evidence="1" id="KW-1133">Transmembrane helix</keyword>
<sequence>MTKPLQVRSDRRRPTRRERWVAGAVAFTVLVVAGVLLRAVEDPFAAAGRAAAPVASSAAEAAALDLLGAAVEVAAATVGAEVVLVESAACGSDTTVDTLTACHRDDVVQVSMPADLAPHWADAMATGCPAGTTLTPHSYTEDGMATTREVLRVLCVVGDT</sequence>
<dbReference type="Proteomes" id="UP000318693">
    <property type="component" value="Unassembled WGS sequence"/>
</dbReference>
<gene>
    <name evidence="2" type="ORF">FJ693_05605</name>
</gene>
<evidence type="ECO:0000313" key="2">
    <source>
        <dbReference type="EMBL" id="TRW46403.1"/>
    </source>
</evidence>
<organism evidence="2 3">
    <name type="scientific">Georgenia yuyongxinii</name>
    <dbReference type="NCBI Taxonomy" id="2589797"/>
    <lineage>
        <taxon>Bacteria</taxon>
        <taxon>Bacillati</taxon>
        <taxon>Actinomycetota</taxon>
        <taxon>Actinomycetes</taxon>
        <taxon>Micrococcales</taxon>
        <taxon>Bogoriellaceae</taxon>
        <taxon>Georgenia</taxon>
    </lineage>
</organism>
<keyword evidence="1" id="KW-0472">Membrane</keyword>
<comment type="caution">
    <text evidence="2">The sequence shown here is derived from an EMBL/GenBank/DDBJ whole genome shotgun (WGS) entry which is preliminary data.</text>
</comment>
<feature type="transmembrane region" description="Helical" evidence="1">
    <location>
        <begin position="20"/>
        <end position="40"/>
    </location>
</feature>
<proteinExistence type="predicted"/>
<evidence type="ECO:0000256" key="1">
    <source>
        <dbReference type="SAM" id="Phobius"/>
    </source>
</evidence>
<reference evidence="2 3" key="1">
    <citation type="submission" date="2019-07" db="EMBL/GenBank/DDBJ databases">
        <title>Georgenia wutianyii sp. nov. and Georgenia *** sp. nov. isolated from plateau pika (Ochotona curzoniae) in the Qinghai-Tibet plateau of China.</title>
        <authorList>
            <person name="Tian Z."/>
        </authorList>
    </citation>
    <scope>NUCLEOTIDE SEQUENCE [LARGE SCALE GENOMIC DNA]</scope>
    <source>
        <strain evidence="2 3">Z446</strain>
    </source>
</reference>
<dbReference type="EMBL" id="VJXR01000010">
    <property type="protein sequence ID" value="TRW46403.1"/>
    <property type="molecule type" value="Genomic_DNA"/>
</dbReference>
<keyword evidence="1" id="KW-0812">Transmembrane</keyword>
<evidence type="ECO:0000313" key="3">
    <source>
        <dbReference type="Proteomes" id="UP000318693"/>
    </source>
</evidence>
<name>A0A552WVS9_9MICO</name>
<accession>A0A552WVS9</accession>
<protein>
    <submittedName>
        <fullName evidence="2">Uncharacterized protein</fullName>
    </submittedName>
</protein>
<dbReference type="AlphaFoldDB" id="A0A552WVS9"/>